<keyword evidence="9" id="KW-0808">Transferase</keyword>
<evidence type="ECO:0000256" key="6">
    <source>
        <dbReference type="ARBA" id="ARBA00023136"/>
    </source>
</evidence>
<feature type="domain" description="Acyltransferase 3" evidence="8">
    <location>
        <begin position="20"/>
        <end position="348"/>
    </location>
</feature>
<dbReference type="GO" id="GO:0005886">
    <property type="term" value="C:plasma membrane"/>
    <property type="evidence" value="ECO:0007669"/>
    <property type="project" value="UniProtKB-SubCell"/>
</dbReference>
<feature type="transmembrane region" description="Helical" evidence="7">
    <location>
        <begin position="21"/>
        <end position="41"/>
    </location>
</feature>
<evidence type="ECO:0000256" key="5">
    <source>
        <dbReference type="ARBA" id="ARBA00022989"/>
    </source>
</evidence>
<feature type="transmembrane region" description="Helical" evidence="7">
    <location>
        <begin position="265"/>
        <end position="283"/>
    </location>
</feature>
<feature type="transmembrane region" description="Helical" evidence="7">
    <location>
        <begin position="197"/>
        <end position="219"/>
    </location>
</feature>
<dbReference type="PANTHER" id="PTHR40074:SF2">
    <property type="entry name" value="O-ACETYLTRANSFERASE WECH"/>
    <property type="match status" value="1"/>
</dbReference>
<feature type="transmembrane region" description="Helical" evidence="7">
    <location>
        <begin position="53"/>
        <end position="77"/>
    </location>
</feature>
<reference evidence="9 10" key="1">
    <citation type="submission" date="2018-07" db="EMBL/GenBank/DDBJ databases">
        <title>Pedobacter sp. nov., isolated from soil.</title>
        <authorList>
            <person name="Zhou L.Y."/>
            <person name="Du Z.J."/>
        </authorList>
    </citation>
    <scope>NUCLEOTIDE SEQUENCE [LARGE SCALE GENOMIC DNA]</scope>
    <source>
        <strain evidence="9 10">JDX94</strain>
    </source>
</reference>
<keyword evidence="6 7" id="KW-0472">Membrane</keyword>
<dbReference type="PANTHER" id="PTHR40074">
    <property type="entry name" value="O-ACETYLTRANSFERASE WECH"/>
    <property type="match status" value="1"/>
</dbReference>
<feature type="transmembrane region" description="Helical" evidence="7">
    <location>
        <begin position="98"/>
        <end position="114"/>
    </location>
</feature>
<keyword evidence="4 7" id="KW-0812">Transmembrane</keyword>
<dbReference type="EMBL" id="QPKV01000010">
    <property type="protein sequence ID" value="RDC54750.1"/>
    <property type="molecule type" value="Genomic_DNA"/>
</dbReference>
<evidence type="ECO:0000256" key="4">
    <source>
        <dbReference type="ARBA" id="ARBA00022692"/>
    </source>
</evidence>
<dbReference type="AlphaFoldDB" id="A0A369PR56"/>
<evidence type="ECO:0000256" key="1">
    <source>
        <dbReference type="ARBA" id="ARBA00004651"/>
    </source>
</evidence>
<evidence type="ECO:0000313" key="9">
    <source>
        <dbReference type="EMBL" id="RDC54750.1"/>
    </source>
</evidence>
<evidence type="ECO:0000259" key="8">
    <source>
        <dbReference type="Pfam" id="PF01757"/>
    </source>
</evidence>
<evidence type="ECO:0000256" key="7">
    <source>
        <dbReference type="SAM" id="Phobius"/>
    </source>
</evidence>
<dbReference type="InterPro" id="IPR002656">
    <property type="entry name" value="Acyl_transf_3_dom"/>
</dbReference>
<feature type="transmembrane region" description="Helical" evidence="7">
    <location>
        <begin position="295"/>
        <end position="316"/>
    </location>
</feature>
<evidence type="ECO:0000256" key="2">
    <source>
        <dbReference type="ARBA" id="ARBA00007400"/>
    </source>
</evidence>
<protein>
    <submittedName>
        <fullName evidence="9">Acyltransferase</fullName>
    </submittedName>
</protein>
<feature type="transmembrane region" description="Helical" evidence="7">
    <location>
        <begin position="172"/>
        <end position="191"/>
    </location>
</feature>
<sequence>MPNFVKLQQMTTKNITKNYDFIDTMRFIAMIGIVMEHSSPFLGLKLNTLHDQIIQTVALQFIKFGTIVFFILAGFLIGDKFNEYTTKQYLGRRLRTTFKPWIFWVTIFIILFYIDECVRYFKGSDSLGFTDPIAYLLDRIHFIVVQTSFWFIINFMLCITILLVFRKYMYKITFGVILGILSLFYSVNLYYDWIPTGHTTALLGFVFYLWLGVILHKYFNEFISWINKQSFLLIAGAVLITFVISCAETINLIQLGSNDSGNTLRFSNIIFSLVSFLFLYKYCNFSVIEKLKPRSMTFGIHLLHHILIIIFLPMLLRPMKIVYAHQSAWSLFFLQFAIFILIYATTYAIVYFIGKSEKWKWTVGQ</sequence>
<keyword evidence="3" id="KW-1003">Cell membrane</keyword>
<accession>A0A369PR56</accession>
<dbReference type="GO" id="GO:0016413">
    <property type="term" value="F:O-acetyltransferase activity"/>
    <property type="evidence" value="ECO:0007669"/>
    <property type="project" value="TreeGrafter"/>
</dbReference>
<feature type="transmembrane region" description="Helical" evidence="7">
    <location>
        <begin position="328"/>
        <end position="353"/>
    </location>
</feature>
<comment type="subcellular location">
    <subcellularLocation>
        <location evidence="1">Cell membrane</location>
        <topology evidence="1">Multi-pass membrane protein</topology>
    </subcellularLocation>
</comment>
<evidence type="ECO:0000256" key="3">
    <source>
        <dbReference type="ARBA" id="ARBA00022475"/>
    </source>
</evidence>
<feature type="transmembrane region" description="Helical" evidence="7">
    <location>
        <begin position="231"/>
        <end position="253"/>
    </location>
</feature>
<gene>
    <name evidence="9" type="ORF">DU508_19800</name>
</gene>
<feature type="transmembrane region" description="Helical" evidence="7">
    <location>
        <begin position="140"/>
        <end position="165"/>
    </location>
</feature>
<proteinExistence type="inferred from homology"/>
<name>A0A369PR56_9SPHI</name>
<keyword evidence="5 7" id="KW-1133">Transmembrane helix</keyword>
<comment type="caution">
    <text evidence="9">The sequence shown here is derived from an EMBL/GenBank/DDBJ whole genome shotgun (WGS) entry which is preliminary data.</text>
</comment>
<organism evidence="9 10">
    <name type="scientific">Pedobacter chinensis</name>
    <dbReference type="NCBI Taxonomy" id="2282421"/>
    <lineage>
        <taxon>Bacteria</taxon>
        <taxon>Pseudomonadati</taxon>
        <taxon>Bacteroidota</taxon>
        <taxon>Sphingobacteriia</taxon>
        <taxon>Sphingobacteriales</taxon>
        <taxon>Sphingobacteriaceae</taxon>
        <taxon>Pedobacter</taxon>
    </lineage>
</organism>
<dbReference type="Pfam" id="PF01757">
    <property type="entry name" value="Acyl_transf_3"/>
    <property type="match status" value="1"/>
</dbReference>
<keyword evidence="10" id="KW-1185">Reference proteome</keyword>
<dbReference type="Proteomes" id="UP000253961">
    <property type="component" value="Unassembled WGS sequence"/>
</dbReference>
<dbReference type="GO" id="GO:0009246">
    <property type="term" value="P:enterobacterial common antigen biosynthetic process"/>
    <property type="evidence" value="ECO:0007669"/>
    <property type="project" value="TreeGrafter"/>
</dbReference>
<comment type="similarity">
    <text evidence="2">Belongs to the acyltransferase 3 family.</text>
</comment>
<keyword evidence="9" id="KW-0012">Acyltransferase</keyword>
<evidence type="ECO:0000313" key="10">
    <source>
        <dbReference type="Proteomes" id="UP000253961"/>
    </source>
</evidence>